<evidence type="ECO:0000256" key="2">
    <source>
        <dbReference type="ARBA" id="ARBA00022676"/>
    </source>
</evidence>
<evidence type="ECO:0000256" key="7">
    <source>
        <dbReference type="ARBA" id="ARBA00023136"/>
    </source>
</evidence>
<evidence type="ECO:0000256" key="10">
    <source>
        <dbReference type="RuleBase" id="RU367136"/>
    </source>
</evidence>
<dbReference type="InterPro" id="IPR001296">
    <property type="entry name" value="Glyco_trans_1"/>
</dbReference>
<evidence type="ECO:0000256" key="4">
    <source>
        <dbReference type="ARBA" id="ARBA00022692"/>
    </source>
</evidence>
<dbReference type="PANTHER" id="PTHR45918">
    <property type="entry name" value="ALPHA-1,3/1,6-MANNOSYLTRANSFERASE ALG2"/>
    <property type="match status" value="1"/>
</dbReference>
<dbReference type="GO" id="GO:0004378">
    <property type="term" value="F:GDP-Man:Man(1)GlcNAc(2)-PP-Dol alpha-1,3-mannosyltransferase activity"/>
    <property type="evidence" value="ECO:0007669"/>
    <property type="project" value="UniProtKB-UniRule"/>
</dbReference>
<accession>A0A8J4WF25</accession>
<dbReference type="UniPathway" id="UPA00378"/>
<name>A0A8J4WF25_9TREM</name>
<evidence type="ECO:0000256" key="8">
    <source>
        <dbReference type="ARBA" id="ARBA00045103"/>
    </source>
</evidence>
<comment type="catalytic activity">
    <reaction evidence="9 10">
        <text>an alpha-D-Man-(1-&gt;3)-beta-D-Man-(1-&gt;4)-beta-D-GlcNAc-(1-&gt;4)-alpha-D-GlcNAc-diphospho-di-trans,poly-cis-dolichol + GDP-alpha-D-mannose = an alpha-D-Man-(1-&gt;3)-[alpha-D-Man-(1-&gt;6)]-beta-D-Man-(1-&gt;4)-beta-D-GlcNAc-(1-&gt;4)-alpha-D-GlcNAc-diphospho-di-trans,poly-cis-dolichol + GDP + H(+)</text>
        <dbReference type="Rhea" id="RHEA:29519"/>
        <dbReference type="Rhea" id="RHEA-COMP:19513"/>
        <dbReference type="Rhea" id="RHEA-COMP:19515"/>
        <dbReference type="ChEBI" id="CHEBI:15378"/>
        <dbReference type="ChEBI" id="CHEBI:57527"/>
        <dbReference type="ChEBI" id="CHEBI:58189"/>
        <dbReference type="ChEBI" id="CHEBI:132510"/>
        <dbReference type="ChEBI" id="CHEBI:132511"/>
        <dbReference type="EC" id="2.4.1.257"/>
    </reaction>
    <physiologicalReaction direction="left-to-right" evidence="9 10">
        <dbReference type="Rhea" id="RHEA:29520"/>
    </physiologicalReaction>
</comment>
<gene>
    <name evidence="13" type="ORF">PHET_08872</name>
</gene>
<dbReference type="InterPro" id="IPR028098">
    <property type="entry name" value="Glyco_trans_4-like_N"/>
</dbReference>
<feature type="domain" description="Glycosyl transferase family 1" evidence="11">
    <location>
        <begin position="229"/>
        <end position="381"/>
    </location>
</feature>
<dbReference type="EC" id="2.4.1.257" evidence="10"/>
<keyword evidence="3 10" id="KW-0808">Transferase</keyword>
<proteinExistence type="inferred from homology"/>
<keyword evidence="2 10" id="KW-0328">Glycosyltransferase</keyword>
<protein>
    <recommendedName>
        <fullName evidence="10">Alpha-1,3/1,6-mannosyltransferase ALG2</fullName>
        <ecNumber evidence="10">2.4.1.132</ecNumber>
        <ecNumber evidence="10">2.4.1.257</ecNumber>
    </recommendedName>
    <alternativeName>
        <fullName evidence="10">GDP-Man:Man(1)GlcNAc(2)-PP-Dol alpha-1,3-mannosyltransferase</fullName>
    </alternativeName>
</protein>
<keyword evidence="6" id="KW-1133">Transmembrane helix</keyword>
<dbReference type="CDD" id="cd03805">
    <property type="entry name" value="GT4_ALG2-like"/>
    <property type="match status" value="1"/>
</dbReference>
<keyword evidence="7" id="KW-0472">Membrane</keyword>
<keyword evidence="14" id="KW-1185">Reference proteome</keyword>
<comment type="catalytic activity">
    <reaction evidence="8 10">
        <text>a beta-D-Man-(1-&gt;4)-beta-D-GlcNAc-(1-&gt;4)-alpha-D-GlcNAc-diphospho-di-trans,poly-cis-dolichol + GDP-alpha-D-mannose = an alpha-D-Man-(1-&gt;3)-beta-D-Man-(1-&gt;4)-beta-D-GlcNAc-(1-&gt;4)-alpha-D-GlcNAc-diphospho-di-trans,poly-cis-dolichol + GDP + H(+)</text>
        <dbReference type="Rhea" id="RHEA:29515"/>
        <dbReference type="Rhea" id="RHEA-COMP:19511"/>
        <dbReference type="Rhea" id="RHEA-COMP:19513"/>
        <dbReference type="ChEBI" id="CHEBI:15378"/>
        <dbReference type="ChEBI" id="CHEBI:57527"/>
        <dbReference type="ChEBI" id="CHEBI:58189"/>
        <dbReference type="ChEBI" id="CHEBI:58472"/>
        <dbReference type="ChEBI" id="CHEBI:132510"/>
        <dbReference type="EC" id="2.4.1.132"/>
    </reaction>
    <physiologicalReaction direction="left-to-right" evidence="8 10">
        <dbReference type="Rhea" id="RHEA:29516"/>
    </physiologicalReaction>
</comment>
<dbReference type="Proteomes" id="UP000748531">
    <property type="component" value="Unassembled WGS sequence"/>
</dbReference>
<evidence type="ECO:0000259" key="12">
    <source>
        <dbReference type="Pfam" id="PF13439"/>
    </source>
</evidence>
<reference evidence="13" key="1">
    <citation type="submission" date="2019-05" db="EMBL/GenBank/DDBJ databases">
        <title>Annotation for the trematode Paragonimus heterotremus.</title>
        <authorList>
            <person name="Choi Y.-J."/>
        </authorList>
    </citation>
    <scope>NUCLEOTIDE SEQUENCE</scope>
    <source>
        <strain evidence="13">LC</strain>
    </source>
</reference>
<evidence type="ECO:0000259" key="11">
    <source>
        <dbReference type="Pfam" id="PF00534"/>
    </source>
</evidence>
<comment type="function">
    <text evidence="10">Mannosylates Man(2)GlcNAc(2)-dolichol diphosphate and Man(1)GlcNAc(2)-dolichol diphosphate to form Man(3)GlcNAc(2)-dolichol diphosphate.</text>
</comment>
<sequence length="438" mass="49309">MLKQVVFLHPDLGIGGAERLVVDAAVAMHQSGYKVRMITNYHDRSHCFEETKDADINVVVVGNWFPRSIFGRFTALCAYIRMLIAAVYLICTCEKKSDLVFVDQISAPLPVLHFFGFKTLFYCHFPDKLLTDRKTCLKRIYRYPVDCLEEYCTGYADKIVVNSHFTANVVRKTFPTLSHIELEVLYPVSNAVSLRLPAAVIDPEDPLGLSGSRRLSRKALPSGLLPSSARFVFVSINRYERKKNLRLALFALSHLFVHWKELVDAEKSSHAQPKDVHLITAGGYDTRVVENVDYHEELVLLAEELKISERVSFVRSCSSEIKALLIASSDAVLYTPEGEHFGIVPIEAMFMSRPVVALDSGGPRETVMDGSTGYLCPVDATARLPAIFATCMARFINDPSLVLRMGQLAHRRVVEKFSFEAFRQHLGDIILRMCETEI</sequence>
<evidence type="ECO:0000256" key="6">
    <source>
        <dbReference type="ARBA" id="ARBA00022989"/>
    </source>
</evidence>
<dbReference type="EMBL" id="LUCH01005602">
    <property type="protein sequence ID" value="KAF5397928.1"/>
    <property type="molecule type" value="Genomic_DNA"/>
</dbReference>
<comment type="subcellular location">
    <subcellularLocation>
        <location evidence="10">Endoplasmic reticulum membrane</location>
        <topology evidence="10">Single-pass membrane protein</topology>
    </subcellularLocation>
</comment>
<comment type="caution">
    <text evidence="13">The sequence shown here is derived from an EMBL/GenBank/DDBJ whole genome shotgun (WGS) entry which is preliminary data.</text>
</comment>
<dbReference type="SUPFAM" id="SSF53756">
    <property type="entry name" value="UDP-Glycosyltransferase/glycogen phosphorylase"/>
    <property type="match status" value="1"/>
</dbReference>
<evidence type="ECO:0000256" key="9">
    <source>
        <dbReference type="ARBA" id="ARBA00045104"/>
    </source>
</evidence>
<keyword evidence="4" id="KW-0812">Transmembrane</keyword>
<dbReference type="AlphaFoldDB" id="A0A8J4WF25"/>
<evidence type="ECO:0000313" key="14">
    <source>
        <dbReference type="Proteomes" id="UP000748531"/>
    </source>
</evidence>
<evidence type="ECO:0000256" key="5">
    <source>
        <dbReference type="ARBA" id="ARBA00022824"/>
    </source>
</evidence>
<evidence type="ECO:0000256" key="1">
    <source>
        <dbReference type="ARBA" id="ARBA00004922"/>
    </source>
</evidence>
<dbReference type="Pfam" id="PF00534">
    <property type="entry name" value="Glycos_transf_1"/>
    <property type="match status" value="1"/>
</dbReference>
<dbReference type="PANTHER" id="PTHR45918:SF1">
    <property type="entry name" value="ALPHA-1,3_1,6-MANNOSYLTRANSFERASE ALG2"/>
    <property type="match status" value="1"/>
</dbReference>
<keyword evidence="5" id="KW-0256">Endoplasmic reticulum</keyword>
<organism evidence="13 14">
    <name type="scientific">Paragonimus heterotremus</name>
    <dbReference type="NCBI Taxonomy" id="100268"/>
    <lineage>
        <taxon>Eukaryota</taxon>
        <taxon>Metazoa</taxon>
        <taxon>Spiralia</taxon>
        <taxon>Lophotrochozoa</taxon>
        <taxon>Platyhelminthes</taxon>
        <taxon>Trematoda</taxon>
        <taxon>Digenea</taxon>
        <taxon>Plagiorchiida</taxon>
        <taxon>Troglotremata</taxon>
        <taxon>Troglotrematidae</taxon>
        <taxon>Paragonimus</taxon>
    </lineage>
</organism>
<feature type="domain" description="Glycosyltransferase subfamily 4-like N-terminal" evidence="12">
    <location>
        <begin position="14"/>
        <end position="177"/>
    </location>
</feature>
<evidence type="ECO:0000256" key="3">
    <source>
        <dbReference type="ARBA" id="ARBA00022679"/>
    </source>
</evidence>
<dbReference type="OrthoDB" id="448893at2759"/>
<dbReference type="EC" id="2.4.1.132" evidence="10"/>
<dbReference type="Pfam" id="PF13439">
    <property type="entry name" value="Glyco_transf_4"/>
    <property type="match status" value="1"/>
</dbReference>
<evidence type="ECO:0000313" key="13">
    <source>
        <dbReference type="EMBL" id="KAF5397928.1"/>
    </source>
</evidence>
<dbReference type="InterPro" id="IPR027054">
    <property type="entry name" value="ALG2"/>
</dbReference>
<dbReference type="GO" id="GO:0102704">
    <property type="term" value="F:GDP-Man:Man(2)GlcNAc(2)-PP-Dol alpha-1,6-mannosyltransferase activity"/>
    <property type="evidence" value="ECO:0007669"/>
    <property type="project" value="UniProtKB-UniRule"/>
</dbReference>
<comment type="pathway">
    <text evidence="1 10">Protein modification; protein glycosylation.</text>
</comment>
<dbReference type="GO" id="GO:0005789">
    <property type="term" value="C:endoplasmic reticulum membrane"/>
    <property type="evidence" value="ECO:0007669"/>
    <property type="project" value="UniProtKB-SubCell"/>
</dbReference>
<dbReference type="Gene3D" id="3.40.50.2000">
    <property type="entry name" value="Glycogen Phosphorylase B"/>
    <property type="match status" value="2"/>
</dbReference>
<comment type="similarity">
    <text evidence="10">Belongs to the glycosyltransferase group 1 family.</text>
</comment>